<dbReference type="SUPFAM" id="SSF51735">
    <property type="entry name" value="NAD(P)-binding Rossmann-fold domains"/>
    <property type="match status" value="1"/>
</dbReference>
<dbReference type="Pfam" id="PF05368">
    <property type="entry name" value="NmrA"/>
    <property type="match status" value="1"/>
</dbReference>
<dbReference type="InterPro" id="IPR051164">
    <property type="entry name" value="NmrA-like_oxidored"/>
</dbReference>
<gene>
    <name evidence="4" type="ORF">EKO27_g4874</name>
</gene>
<keyword evidence="2" id="KW-0521">NADP</keyword>
<name>A0A439D741_9PEZI</name>
<keyword evidence="5" id="KW-1185">Reference proteome</keyword>
<dbReference type="PANTHER" id="PTHR42748:SF31">
    <property type="entry name" value="NMRA-LIKE DOMAIN-CONTAINING PROTEIN-RELATED"/>
    <property type="match status" value="1"/>
</dbReference>
<evidence type="ECO:0000259" key="3">
    <source>
        <dbReference type="Pfam" id="PF05368"/>
    </source>
</evidence>
<evidence type="ECO:0000256" key="1">
    <source>
        <dbReference type="ARBA" id="ARBA00006328"/>
    </source>
</evidence>
<proteinExistence type="inferred from homology"/>
<dbReference type="GO" id="GO:0005634">
    <property type="term" value="C:nucleus"/>
    <property type="evidence" value="ECO:0007669"/>
    <property type="project" value="TreeGrafter"/>
</dbReference>
<protein>
    <recommendedName>
        <fullName evidence="3">NmrA-like domain-containing protein</fullName>
    </recommendedName>
</protein>
<comment type="similarity">
    <text evidence="1">Belongs to the NmrA-type oxidoreductase family.</text>
</comment>
<evidence type="ECO:0000256" key="2">
    <source>
        <dbReference type="ARBA" id="ARBA00022857"/>
    </source>
</evidence>
<evidence type="ECO:0000313" key="4">
    <source>
        <dbReference type="EMBL" id="RWA10217.1"/>
    </source>
</evidence>
<organism evidence="4 5">
    <name type="scientific">Xylaria grammica</name>
    <dbReference type="NCBI Taxonomy" id="363999"/>
    <lineage>
        <taxon>Eukaryota</taxon>
        <taxon>Fungi</taxon>
        <taxon>Dikarya</taxon>
        <taxon>Ascomycota</taxon>
        <taxon>Pezizomycotina</taxon>
        <taxon>Sordariomycetes</taxon>
        <taxon>Xylariomycetidae</taxon>
        <taxon>Xylariales</taxon>
        <taxon>Xylariaceae</taxon>
        <taxon>Xylaria</taxon>
    </lineage>
</organism>
<dbReference type="Gene3D" id="3.40.50.720">
    <property type="entry name" value="NAD(P)-binding Rossmann-like Domain"/>
    <property type="match status" value="1"/>
</dbReference>
<reference evidence="4 5" key="1">
    <citation type="submission" date="2018-12" db="EMBL/GenBank/DDBJ databases">
        <title>Draft genome sequence of Xylaria grammica IHI A82.</title>
        <authorList>
            <person name="Buettner E."/>
            <person name="Kellner H."/>
        </authorList>
    </citation>
    <scope>NUCLEOTIDE SEQUENCE [LARGE SCALE GENOMIC DNA]</scope>
    <source>
        <strain evidence="4 5">IHI A82</strain>
    </source>
</reference>
<dbReference type="STRING" id="363999.A0A439D741"/>
<sequence>MAPAILIVGATGNTGRSTVEILSGFLKTSSVLSSHRIIALTRSSNGSVAQELAKLPGVEVIEKNWVEITPDWLRDNEVARAFIASQPQVAQFTEESTFLVAALQAAVKYVVRISTTAPNVRPDCVAFYARSHWALEQLLSSPEFEPLQWTSLQANSFSQLYLQTSAEFVKQYRRTGKQGTLRIVGSADAPLGIIDPYDVGVVAAHLLAQKDPTPHNKAKYILNGPEDISGHQVVEMVEQHIGTKVENVIFKDTTFADVYANNSPGPKNIILTLKASVEVIWQGLCSASTTSKQVLELAAPKITPAEVFKRMLEE</sequence>
<dbReference type="PANTHER" id="PTHR42748">
    <property type="entry name" value="NITROGEN METABOLITE REPRESSION PROTEIN NMRA FAMILY MEMBER"/>
    <property type="match status" value="1"/>
</dbReference>
<accession>A0A439D741</accession>
<dbReference type="InterPro" id="IPR008030">
    <property type="entry name" value="NmrA-like"/>
</dbReference>
<evidence type="ECO:0000313" key="5">
    <source>
        <dbReference type="Proteomes" id="UP000286045"/>
    </source>
</evidence>
<comment type="caution">
    <text evidence="4">The sequence shown here is derived from an EMBL/GenBank/DDBJ whole genome shotgun (WGS) entry which is preliminary data.</text>
</comment>
<dbReference type="EMBL" id="RYZI01000122">
    <property type="protein sequence ID" value="RWA10217.1"/>
    <property type="molecule type" value="Genomic_DNA"/>
</dbReference>
<dbReference type="InterPro" id="IPR036291">
    <property type="entry name" value="NAD(P)-bd_dom_sf"/>
</dbReference>
<dbReference type="Gene3D" id="3.90.25.10">
    <property type="entry name" value="UDP-galactose 4-epimerase, domain 1"/>
    <property type="match status" value="1"/>
</dbReference>
<dbReference type="AlphaFoldDB" id="A0A439D741"/>
<feature type="domain" description="NmrA-like" evidence="3">
    <location>
        <begin position="4"/>
        <end position="279"/>
    </location>
</feature>
<dbReference type="Proteomes" id="UP000286045">
    <property type="component" value="Unassembled WGS sequence"/>
</dbReference>